<accession>K9WVU8</accession>
<evidence type="ECO:0008006" key="3">
    <source>
        <dbReference type="Google" id="ProtNLM"/>
    </source>
</evidence>
<name>K9WVU8_9NOST</name>
<organism evidence="1 2">
    <name type="scientific">Cylindrospermum stagnale PCC 7417</name>
    <dbReference type="NCBI Taxonomy" id="56107"/>
    <lineage>
        <taxon>Bacteria</taxon>
        <taxon>Bacillati</taxon>
        <taxon>Cyanobacteriota</taxon>
        <taxon>Cyanophyceae</taxon>
        <taxon>Nostocales</taxon>
        <taxon>Nostocaceae</taxon>
        <taxon>Cylindrospermum</taxon>
    </lineage>
</organism>
<sequence>MASGIYAVANIGRFQLFVGDASKIETTWPQLMAILNNGTHPHAALQQEWNKQGEQRRFTFHTRKEIADNQKIIGIEQIDT</sequence>
<evidence type="ECO:0000313" key="1">
    <source>
        <dbReference type="EMBL" id="AFZ24338.1"/>
    </source>
</evidence>
<dbReference type="KEGG" id="csg:Cylst_2099"/>
<dbReference type="OrthoDB" id="573706at2"/>
<dbReference type="Proteomes" id="UP000010475">
    <property type="component" value="Chromosome"/>
</dbReference>
<dbReference type="InterPro" id="IPR035901">
    <property type="entry name" value="GIY-YIG_endonuc_sf"/>
</dbReference>
<proteinExistence type="predicted"/>
<protein>
    <recommendedName>
        <fullName evidence="3">GIY-YIG nuclease family protein</fullName>
    </recommendedName>
</protein>
<dbReference type="eggNOG" id="ENOG50320G2">
    <property type="taxonomic scope" value="Bacteria"/>
</dbReference>
<dbReference type="AlphaFoldDB" id="K9WVU8"/>
<dbReference type="Gene3D" id="3.40.1440.10">
    <property type="entry name" value="GIY-YIG endonuclease"/>
    <property type="match status" value="1"/>
</dbReference>
<dbReference type="RefSeq" id="WP_015207593.1">
    <property type="nucleotide sequence ID" value="NC_019757.1"/>
</dbReference>
<dbReference type="HOGENOM" id="CLU_2494107_0_0_3"/>
<keyword evidence="2" id="KW-1185">Reference proteome</keyword>
<reference evidence="1 2" key="1">
    <citation type="submission" date="2012-06" db="EMBL/GenBank/DDBJ databases">
        <title>Finished chromosome of genome of Cylindrospermum stagnale PCC 7417.</title>
        <authorList>
            <consortium name="US DOE Joint Genome Institute"/>
            <person name="Gugger M."/>
            <person name="Coursin T."/>
            <person name="Rippka R."/>
            <person name="Tandeau De Marsac N."/>
            <person name="Huntemann M."/>
            <person name="Wei C.-L."/>
            <person name="Han J."/>
            <person name="Detter J.C."/>
            <person name="Han C."/>
            <person name="Tapia R."/>
            <person name="Chen A."/>
            <person name="Kyrpides N."/>
            <person name="Mavromatis K."/>
            <person name="Markowitz V."/>
            <person name="Szeto E."/>
            <person name="Ivanova N."/>
            <person name="Pagani I."/>
            <person name="Pati A."/>
            <person name="Goodwin L."/>
            <person name="Nordberg H.P."/>
            <person name="Cantor M.N."/>
            <person name="Hua S.X."/>
            <person name="Woyke T."/>
            <person name="Kerfeld C.A."/>
        </authorList>
    </citation>
    <scope>NUCLEOTIDE SEQUENCE [LARGE SCALE GENOMIC DNA]</scope>
    <source>
        <strain evidence="1 2">PCC 7417</strain>
    </source>
</reference>
<dbReference type="EMBL" id="CP003642">
    <property type="protein sequence ID" value="AFZ24338.1"/>
    <property type="molecule type" value="Genomic_DNA"/>
</dbReference>
<evidence type="ECO:0000313" key="2">
    <source>
        <dbReference type="Proteomes" id="UP000010475"/>
    </source>
</evidence>
<gene>
    <name evidence="1" type="ORF">Cylst_2099</name>
</gene>